<dbReference type="PANTHER" id="PTHR11280">
    <property type="entry name" value="GLUCOSAMINE-6-PHOSPHATE ISOMERASE"/>
    <property type="match status" value="1"/>
</dbReference>
<evidence type="ECO:0000259" key="1">
    <source>
        <dbReference type="Pfam" id="PF01182"/>
    </source>
</evidence>
<dbReference type="GO" id="GO:0006043">
    <property type="term" value="P:glucosamine catabolic process"/>
    <property type="evidence" value="ECO:0007669"/>
    <property type="project" value="TreeGrafter"/>
</dbReference>
<name>A0A1P9WS71_9BACT</name>
<dbReference type="GO" id="GO:0004342">
    <property type="term" value="F:glucosamine-6-phosphate deaminase activity"/>
    <property type="evidence" value="ECO:0007669"/>
    <property type="project" value="InterPro"/>
</dbReference>
<proteinExistence type="predicted"/>
<dbReference type="PANTHER" id="PTHR11280:SF6">
    <property type="entry name" value="GLUCOSAMINE-6-PHOSPHATE ISOMERASE NAGB"/>
    <property type="match status" value="1"/>
</dbReference>
<protein>
    <submittedName>
        <fullName evidence="2">Glucosamine-6-phosphate deaminase</fullName>
    </submittedName>
</protein>
<dbReference type="Gene3D" id="3.40.50.1360">
    <property type="match status" value="1"/>
</dbReference>
<dbReference type="SUPFAM" id="SSF100950">
    <property type="entry name" value="NagB/RpiA/CoA transferase-like"/>
    <property type="match status" value="1"/>
</dbReference>
<dbReference type="InterPro" id="IPR004547">
    <property type="entry name" value="Glucosamine6P_isomerase"/>
</dbReference>
<dbReference type="KEGG" id="smon:AWR27_01950"/>
<dbReference type="InterPro" id="IPR006148">
    <property type="entry name" value="Glc/Gal-6P_isomerase"/>
</dbReference>
<dbReference type="AlphaFoldDB" id="A0A1P9WS71"/>
<dbReference type="EMBL" id="CP014263">
    <property type="protein sequence ID" value="AQG78217.1"/>
    <property type="molecule type" value="Genomic_DNA"/>
</dbReference>
<accession>A0A1P9WS71</accession>
<dbReference type="OrthoDB" id="9791139at2"/>
<dbReference type="CDD" id="cd01399">
    <property type="entry name" value="GlcN6P_deaminase"/>
    <property type="match status" value="1"/>
</dbReference>
<sequence length="254" mass="28592">MLTQSSTNRLILHQFNSRTDLGEQAARAVSTFMRELLKQQATVHMIFAAAPSQEEFLAALVTQPDLDWSRVDAFHMDEYVGLPNDAAQRFGNFLKERIFDRVPFRSVHYLDGNAPDLVAECQRYSELLEHFPVDIVCMGIGENCHIAFNDPHVADFDDPVLVKVVDLDSACRQQQVNDGCFVQLDDVPTHALTLTVPALMQAPHVFCMVPGTHKAQAVYHTIHSPVSETYPSTILRWHEDAQLFIDRDSGSQLS</sequence>
<dbReference type="GO" id="GO:0019262">
    <property type="term" value="P:N-acetylneuraminate catabolic process"/>
    <property type="evidence" value="ECO:0007669"/>
    <property type="project" value="TreeGrafter"/>
</dbReference>
<dbReference type="GO" id="GO:0042802">
    <property type="term" value="F:identical protein binding"/>
    <property type="evidence" value="ECO:0007669"/>
    <property type="project" value="TreeGrafter"/>
</dbReference>
<gene>
    <name evidence="2" type="ORF">AWR27_01950</name>
</gene>
<dbReference type="Proteomes" id="UP000187941">
    <property type="component" value="Chromosome"/>
</dbReference>
<evidence type="ECO:0000313" key="3">
    <source>
        <dbReference type="Proteomes" id="UP000187941"/>
    </source>
</evidence>
<dbReference type="GO" id="GO:0005975">
    <property type="term" value="P:carbohydrate metabolic process"/>
    <property type="evidence" value="ECO:0007669"/>
    <property type="project" value="InterPro"/>
</dbReference>
<evidence type="ECO:0000313" key="2">
    <source>
        <dbReference type="EMBL" id="AQG78217.1"/>
    </source>
</evidence>
<dbReference type="GO" id="GO:0005737">
    <property type="term" value="C:cytoplasm"/>
    <property type="evidence" value="ECO:0007669"/>
    <property type="project" value="TreeGrafter"/>
</dbReference>
<organism evidence="2 3">
    <name type="scientific">Spirosoma montaniterrae</name>
    <dbReference type="NCBI Taxonomy" id="1178516"/>
    <lineage>
        <taxon>Bacteria</taxon>
        <taxon>Pseudomonadati</taxon>
        <taxon>Bacteroidota</taxon>
        <taxon>Cytophagia</taxon>
        <taxon>Cytophagales</taxon>
        <taxon>Cytophagaceae</taxon>
        <taxon>Spirosoma</taxon>
    </lineage>
</organism>
<dbReference type="RefSeq" id="WP_077129639.1">
    <property type="nucleotide sequence ID" value="NZ_CP014263.1"/>
</dbReference>
<dbReference type="GO" id="GO:0006046">
    <property type="term" value="P:N-acetylglucosamine catabolic process"/>
    <property type="evidence" value="ECO:0007669"/>
    <property type="project" value="TreeGrafter"/>
</dbReference>
<dbReference type="STRING" id="1178516.AWR27_01950"/>
<feature type="domain" description="Glucosamine/galactosamine-6-phosphate isomerase" evidence="1">
    <location>
        <begin position="18"/>
        <end position="236"/>
    </location>
</feature>
<dbReference type="Pfam" id="PF01182">
    <property type="entry name" value="Glucosamine_iso"/>
    <property type="match status" value="1"/>
</dbReference>
<keyword evidence="3" id="KW-1185">Reference proteome</keyword>
<dbReference type="InterPro" id="IPR037171">
    <property type="entry name" value="NagB/RpiA_transferase-like"/>
</dbReference>
<reference evidence="2 3" key="1">
    <citation type="submission" date="2016-01" db="EMBL/GenBank/DDBJ databases">
        <authorList>
            <person name="Oliw E.H."/>
        </authorList>
    </citation>
    <scope>NUCLEOTIDE SEQUENCE [LARGE SCALE GENOMIC DNA]</scope>
    <source>
        <strain evidence="2 3">DY10</strain>
    </source>
</reference>